<dbReference type="SUPFAM" id="SSF64288">
    <property type="entry name" value="Chorismate lyase-like"/>
    <property type="match status" value="1"/>
</dbReference>
<dbReference type="InterPro" id="IPR011663">
    <property type="entry name" value="UTRA"/>
</dbReference>
<dbReference type="AlphaFoldDB" id="Q82YE3"/>
<evidence type="ECO:0000256" key="2">
    <source>
        <dbReference type="ARBA" id="ARBA00023125"/>
    </source>
</evidence>
<dbReference type="InterPro" id="IPR036390">
    <property type="entry name" value="WH_DNA-bd_sf"/>
</dbReference>
<dbReference type="InterPro" id="IPR036388">
    <property type="entry name" value="WH-like_DNA-bd_sf"/>
</dbReference>
<keyword evidence="3" id="KW-0804">Transcription</keyword>
<dbReference type="Pfam" id="PF00392">
    <property type="entry name" value="GntR"/>
    <property type="match status" value="1"/>
</dbReference>
<accession>Q82YE3</accession>
<dbReference type="KEGG" id="sma:SAVERM_1p38"/>
<dbReference type="GO" id="GO:0003700">
    <property type="term" value="F:DNA-binding transcription factor activity"/>
    <property type="evidence" value="ECO:0007669"/>
    <property type="project" value="InterPro"/>
</dbReference>
<name>Q82YE3_STRAW</name>
<keyword evidence="5" id="KW-0614">Plasmid</keyword>
<dbReference type="InterPro" id="IPR000524">
    <property type="entry name" value="Tscrpt_reg_HTH_GntR"/>
</dbReference>
<protein>
    <submittedName>
        <fullName evidence="5">GntR-family regulatory protein</fullName>
    </submittedName>
</protein>
<geneLocation type="plasmid" evidence="5 6">
    <name>SAP1</name>
</geneLocation>
<dbReference type="Proteomes" id="UP000000428">
    <property type="component" value="Plasmid SAP1"/>
</dbReference>
<dbReference type="PROSITE" id="PS50949">
    <property type="entry name" value="HTH_GNTR"/>
    <property type="match status" value="1"/>
</dbReference>
<dbReference type="SUPFAM" id="SSF46785">
    <property type="entry name" value="Winged helix' DNA-binding domain"/>
    <property type="match status" value="1"/>
</dbReference>
<dbReference type="GO" id="GO:0003677">
    <property type="term" value="F:DNA binding"/>
    <property type="evidence" value="ECO:0007669"/>
    <property type="project" value="UniProtKB-KW"/>
</dbReference>
<dbReference type="CDD" id="cd07377">
    <property type="entry name" value="WHTH_GntR"/>
    <property type="match status" value="1"/>
</dbReference>
<dbReference type="EMBL" id="AP005645">
    <property type="protein sequence ID" value="BAC75322.1"/>
    <property type="molecule type" value="Genomic_DNA"/>
</dbReference>
<sequence length="267" mass="29744">MAPMPVSYRDIAADLRQQISHGRYVPGDKLPMLTELQTQYGAGYQTVRSAIALLEQEGLVIAVRRRGTIVRERPEKRRITRSRQVFRDEIGYYFDPTAQSWAALETPTLRWGIVPVDLAALMGLATGAEVFIRDRVMGDPETRKPKQLATSYLPAELARGTLLAEADTGPGGIYDRLEEMGHRPLRWSESVSARMPSPEEAEALNLPADVGVPLLRVVRVTTSPTGEVVELNDTRMSAEEFEIGYSIRRHASARLSDADEDGDEEDH</sequence>
<keyword evidence="1" id="KW-0805">Transcription regulation</keyword>
<dbReference type="SMART" id="SM00866">
    <property type="entry name" value="UTRA"/>
    <property type="match status" value="1"/>
</dbReference>
<reference evidence="5 6" key="2">
    <citation type="journal article" date="2003" name="Nat. Biotechnol.">
        <title>Complete genome sequence and comparative analysis of the industrial microorganism Streptomyces avermitilis.</title>
        <authorList>
            <person name="Ikeda H."/>
            <person name="Ishikawa J."/>
            <person name="Hanamoto A."/>
            <person name="Shinose M."/>
            <person name="Kikuchi H."/>
            <person name="Shiba T."/>
            <person name="Sakaki Y."/>
            <person name="Hattori M."/>
            <person name="Omura S."/>
        </authorList>
    </citation>
    <scope>NUCLEOTIDE SEQUENCE [LARGE SCALE GENOMIC DNA]</scope>
    <source>
        <strain evidence="6">ATCC 31267 / DSM 46492 / JCM 5070 / NBRC 14893 / NCIMB 12804 / NRRL 8165 / MA-4680</strain>
    </source>
</reference>
<reference evidence="6" key="1">
    <citation type="journal article" date="2001" name="Proc. Natl. Acad. Sci. U.S.A.">
        <title>Genome sequence of an industrial microorganism Streptomyces avermitilis: deducing the ability of producing secondary metabolites.</title>
        <authorList>
            <person name="Omura S."/>
            <person name="Ikeda H."/>
            <person name="Ishikawa J."/>
            <person name="Hanamoto A."/>
            <person name="Takahashi C."/>
            <person name="Shinose M."/>
            <person name="Takahashi Y."/>
            <person name="Horikawa H."/>
            <person name="Nakazawa H."/>
            <person name="Osonoe T."/>
            <person name="Kikuchi H."/>
            <person name="Shiba T."/>
            <person name="Sakaki Y."/>
            <person name="Hattori M."/>
        </authorList>
    </citation>
    <scope>NUCLEOTIDE SEQUENCE [LARGE SCALE GENOMIC DNA]</scope>
    <source>
        <strain evidence="6">ATCC 31267 / DSM 46492 / JCM 5070 / NBRC 14893 / NCIMB 12804 / NRRL 8165 / MA-4680</strain>
    </source>
</reference>
<dbReference type="Pfam" id="PF07702">
    <property type="entry name" value="UTRA"/>
    <property type="match status" value="1"/>
</dbReference>
<dbReference type="InterPro" id="IPR028978">
    <property type="entry name" value="Chorismate_lyase_/UTRA_dom_sf"/>
</dbReference>
<evidence type="ECO:0000259" key="4">
    <source>
        <dbReference type="PROSITE" id="PS50949"/>
    </source>
</evidence>
<dbReference type="PANTHER" id="PTHR44846">
    <property type="entry name" value="MANNOSYL-D-GLYCERATE TRANSPORT/METABOLISM SYSTEM REPRESSOR MNGR-RELATED"/>
    <property type="match status" value="1"/>
</dbReference>
<dbReference type="HOGENOM" id="CLU_063236_8_1_11"/>
<dbReference type="eggNOG" id="COG2188">
    <property type="taxonomic scope" value="Bacteria"/>
</dbReference>
<evidence type="ECO:0000256" key="3">
    <source>
        <dbReference type="ARBA" id="ARBA00023163"/>
    </source>
</evidence>
<dbReference type="GO" id="GO:0045892">
    <property type="term" value="P:negative regulation of DNA-templated transcription"/>
    <property type="evidence" value="ECO:0007669"/>
    <property type="project" value="TreeGrafter"/>
</dbReference>
<dbReference type="Gene3D" id="1.10.10.10">
    <property type="entry name" value="Winged helix-like DNA-binding domain superfamily/Winged helix DNA-binding domain"/>
    <property type="match status" value="1"/>
</dbReference>
<proteinExistence type="predicted"/>
<evidence type="ECO:0000256" key="1">
    <source>
        <dbReference type="ARBA" id="ARBA00023015"/>
    </source>
</evidence>
<dbReference type="InterPro" id="IPR050679">
    <property type="entry name" value="Bact_HTH_transcr_reg"/>
</dbReference>
<gene>
    <name evidence="5" type="primary">aorA</name>
    <name evidence="5" type="ORF">SAVERM_1p38</name>
</gene>
<dbReference type="Gene3D" id="3.40.1410.10">
    <property type="entry name" value="Chorismate lyase-like"/>
    <property type="match status" value="1"/>
</dbReference>
<organism evidence="5 6">
    <name type="scientific">Streptomyces avermitilis (strain ATCC 31267 / DSM 46492 / JCM 5070 / NBRC 14893 / NCIMB 12804 / NRRL 8165 / MA-4680)</name>
    <dbReference type="NCBI Taxonomy" id="227882"/>
    <lineage>
        <taxon>Bacteria</taxon>
        <taxon>Bacillati</taxon>
        <taxon>Actinomycetota</taxon>
        <taxon>Actinomycetes</taxon>
        <taxon>Kitasatosporales</taxon>
        <taxon>Streptomycetaceae</taxon>
        <taxon>Streptomyces</taxon>
    </lineage>
</organism>
<keyword evidence="6" id="KW-1185">Reference proteome</keyword>
<dbReference type="PANTHER" id="PTHR44846:SF17">
    <property type="entry name" value="GNTR-FAMILY TRANSCRIPTIONAL REGULATOR"/>
    <property type="match status" value="1"/>
</dbReference>
<keyword evidence="2" id="KW-0238">DNA-binding</keyword>
<evidence type="ECO:0000313" key="5">
    <source>
        <dbReference type="EMBL" id="BAC75322.1"/>
    </source>
</evidence>
<feature type="domain" description="HTH gntR-type" evidence="4">
    <location>
        <begin position="5"/>
        <end position="73"/>
    </location>
</feature>
<dbReference type="SMART" id="SM00345">
    <property type="entry name" value="HTH_GNTR"/>
    <property type="match status" value="1"/>
</dbReference>
<evidence type="ECO:0000313" key="6">
    <source>
        <dbReference type="Proteomes" id="UP000000428"/>
    </source>
</evidence>